<evidence type="ECO:0000256" key="2">
    <source>
        <dbReference type="ARBA" id="ARBA00022670"/>
    </source>
</evidence>
<organism evidence="11 12">
    <name type="scientific">Streptomyces hoynatensis</name>
    <dbReference type="NCBI Taxonomy" id="1141874"/>
    <lineage>
        <taxon>Bacteria</taxon>
        <taxon>Bacillati</taxon>
        <taxon>Actinomycetota</taxon>
        <taxon>Actinomycetes</taxon>
        <taxon>Kitasatosporales</taxon>
        <taxon>Streptomycetaceae</taxon>
        <taxon>Streptomyces</taxon>
    </lineage>
</organism>
<evidence type="ECO:0000256" key="7">
    <source>
        <dbReference type="ARBA" id="ARBA00023049"/>
    </source>
</evidence>
<dbReference type="GO" id="GO:0008237">
    <property type="term" value="F:metallopeptidase activity"/>
    <property type="evidence" value="ECO:0007669"/>
    <property type="project" value="UniProtKB-KW"/>
</dbReference>
<name>A0A3A9Z8Y6_9ACTN</name>
<keyword evidence="12" id="KW-1185">Reference proteome</keyword>
<comment type="function">
    <text evidence="9">Catalyzes hydrolysis of the D-alanyl-D-alanine dipeptide.</text>
</comment>
<sequence>MRRRRAFRLSRGVGRWYVWSVRRSRGNPGAARAPRAAPPPRSSSRPLPRPASRLLPRTRPGARDLGRDRSRPWSRPLAAGCLLLASLTGCLAADAGPGHAGRRAPEAFVALRDVAPGIDEEIRYASAHNFVGRVIDGYREPVCLLTRRAARALRAAQRALAEDGYSLLVYDCYRPQRAVDHFLRWADDPADTGERREFYPHVPKDRLFREGYLAARSGHSRGSTVDVTLQRPRGHPVDMGTHFDYFDPRSKPEAKDIGKRQRAAREVLHEALGAAGFERADTEWWHFTYREEPFPDRYFDFPVTREALRGPSS</sequence>
<evidence type="ECO:0000313" key="12">
    <source>
        <dbReference type="Proteomes" id="UP000272474"/>
    </source>
</evidence>
<comment type="caution">
    <text evidence="11">The sequence shown here is derived from an EMBL/GenBank/DDBJ whole genome shotgun (WGS) entry which is preliminary data.</text>
</comment>
<comment type="cofactor">
    <cofactor evidence="9">
        <name>Zn(2+)</name>
        <dbReference type="ChEBI" id="CHEBI:29105"/>
    </cofactor>
    <text evidence="9">Binds 1 zinc ion per subunit.</text>
</comment>
<evidence type="ECO:0000256" key="9">
    <source>
        <dbReference type="HAMAP-Rule" id="MF_01924"/>
    </source>
</evidence>
<reference evidence="11 12" key="1">
    <citation type="journal article" date="2014" name="Int. J. Syst. Evol. Microbiol.">
        <title>Streptomyces hoynatensis sp. nov., isolated from deep marine sediment.</title>
        <authorList>
            <person name="Veyisoglu A."/>
            <person name="Sahin N."/>
        </authorList>
    </citation>
    <scope>NUCLEOTIDE SEQUENCE [LARGE SCALE GENOMIC DNA]</scope>
    <source>
        <strain evidence="11 12">KCTC 29097</strain>
    </source>
</reference>
<dbReference type="Gene3D" id="3.30.1380.10">
    <property type="match status" value="1"/>
</dbReference>
<keyword evidence="3 9" id="KW-0479">Metal-binding</keyword>
<comment type="similarity">
    <text evidence="9">Belongs to the peptidase M15D family.</text>
</comment>
<protein>
    <recommendedName>
        <fullName evidence="9">D-alanyl-D-alanine dipeptidase</fullName>
        <shortName evidence="9">D-Ala-D-Ala dipeptidase</shortName>
        <ecNumber evidence="9">3.4.13.22</ecNumber>
    </recommendedName>
</protein>
<dbReference type="InterPro" id="IPR009045">
    <property type="entry name" value="Zn_M74/Hedgehog-like"/>
</dbReference>
<feature type="binding site" evidence="9">
    <location>
        <position position="226"/>
    </location>
    <ligand>
        <name>Zn(2+)</name>
        <dbReference type="ChEBI" id="CHEBI:29105"/>
        <note>catalytic</note>
    </ligand>
</feature>
<feature type="site" description="Transition state stabilizer" evidence="9">
    <location>
        <position position="174"/>
    </location>
</feature>
<dbReference type="GO" id="GO:0008270">
    <property type="term" value="F:zinc ion binding"/>
    <property type="evidence" value="ECO:0007669"/>
    <property type="project" value="UniProtKB-UniRule"/>
</dbReference>
<evidence type="ECO:0000313" key="11">
    <source>
        <dbReference type="EMBL" id="RKN44800.1"/>
    </source>
</evidence>
<keyword evidence="4 9" id="KW-0378">Hydrolase</keyword>
<keyword evidence="8" id="KW-0961">Cell wall biogenesis/degradation</keyword>
<dbReference type="CDD" id="cd14817">
    <property type="entry name" value="D-Ala-D-Ala_dipeptidase_VanX"/>
    <property type="match status" value="1"/>
</dbReference>
<proteinExistence type="inferred from homology"/>
<dbReference type="PANTHER" id="PTHR43126">
    <property type="entry name" value="D-ALANYL-D-ALANINE DIPEPTIDASE"/>
    <property type="match status" value="1"/>
</dbReference>
<dbReference type="OrthoDB" id="9801430at2"/>
<evidence type="ECO:0000256" key="1">
    <source>
        <dbReference type="ARBA" id="ARBA00001362"/>
    </source>
</evidence>
<dbReference type="HAMAP" id="MF_01924">
    <property type="entry name" value="A_A_dipeptidase"/>
    <property type="match status" value="1"/>
</dbReference>
<dbReference type="Proteomes" id="UP000272474">
    <property type="component" value="Unassembled WGS sequence"/>
</dbReference>
<evidence type="ECO:0000256" key="4">
    <source>
        <dbReference type="ARBA" id="ARBA00022801"/>
    </source>
</evidence>
<feature type="binding site" evidence="9">
    <location>
        <position position="219"/>
    </location>
    <ligand>
        <name>Zn(2+)</name>
        <dbReference type="ChEBI" id="CHEBI:29105"/>
        <note>catalytic</note>
    </ligand>
</feature>
<evidence type="ECO:0000256" key="3">
    <source>
        <dbReference type="ARBA" id="ARBA00022723"/>
    </source>
</evidence>
<dbReference type="AlphaFoldDB" id="A0A3A9Z8Y6"/>
<feature type="region of interest" description="Disordered" evidence="10">
    <location>
        <begin position="25"/>
        <end position="71"/>
    </location>
</feature>
<dbReference type="EC" id="3.4.13.22" evidence="9"/>
<accession>A0A3A9Z8Y6</accession>
<dbReference type="GO" id="GO:0160237">
    <property type="term" value="F:D-Ala-D-Ala dipeptidase activity"/>
    <property type="evidence" value="ECO:0007669"/>
    <property type="project" value="UniProtKB-EC"/>
</dbReference>
<dbReference type="Pfam" id="PF01427">
    <property type="entry name" value="Peptidase_M15"/>
    <property type="match status" value="1"/>
</dbReference>
<evidence type="ECO:0000256" key="10">
    <source>
        <dbReference type="SAM" id="MobiDB-lite"/>
    </source>
</evidence>
<feature type="compositionally biased region" description="Low complexity" evidence="10">
    <location>
        <begin position="42"/>
        <end position="59"/>
    </location>
</feature>
<evidence type="ECO:0000256" key="8">
    <source>
        <dbReference type="ARBA" id="ARBA00023316"/>
    </source>
</evidence>
<dbReference type="InterPro" id="IPR000755">
    <property type="entry name" value="A_A_dipeptidase"/>
</dbReference>
<keyword evidence="7 9" id="KW-0482">Metalloprotease</keyword>
<keyword evidence="5 9" id="KW-0862">Zinc</keyword>
<dbReference type="SUPFAM" id="SSF55166">
    <property type="entry name" value="Hedgehog/DD-peptidase"/>
    <property type="match status" value="1"/>
</dbReference>
<dbReference type="PANTHER" id="PTHR43126:SF1">
    <property type="entry name" value="D-ALANYL-D-ALANINE DIPEPTIDASE"/>
    <property type="match status" value="1"/>
</dbReference>
<feature type="binding site" evidence="9">
    <location>
        <position position="286"/>
    </location>
    <ligand>
        <name>Zn(2+)</name>
        <dbReference type="ChEBI" id="CHEBI:29105"/>
        <note>catalytic</note>
    </ligand>
</feature>
<comment type="catalytic activity">
    <reaction evidence="1 9">
        <text>D-alanyl-D-alanine + H2O = 2 D-alanine</text>
        <dbReference type="Rhea" id="RHEA:20661"/>
        <dbReference type="ChEBI" id="CHEBI:15377"/>
        <dbReference type="ChEBI" id="CHEBI:57416"/>
        <dbReference type="ChEBI" id="CHEBI:57822"/>
        <dbReference type="EC" id="3.4.13.22"/>
    </reaction>
</comment>
<evidence type="ECO:0000256" key="5">
    <source>
        <dbReference type="ARBA" id="ARBA00022833"/>
    </source>
</evidence>
<dbReference type="EMBL" id="RBAL01000003">
    <property type="protein sequence ID" value="RKN44800.1"/>
    <property type="molecule type" value="Genomic_DNA"/>
</dbReference>
<feature type="compositionally biased region" description="Basic and acidic residues" evidence="10">
    <location>
        <begin position="61"/>
        <end position="71"/>
    </location>
</feature>
<evidence type="ECO:0000256" key="6">
    <source>
        <dbReference type="ARBA" id="ARBA00022997"/>
    </source>
</evidence>
<gene>
    <name evidence="11" type="ORF">D7294_06655</name>
</gene>
<keyword evidence="6 9" id="KW-0224">Dipeptidase</keyword>
<dbReference type="GO" id="GO:0006508">
    <property type="term" value="P:proteolysis"/>
    <property type="evidence" value="ECO:0007669"/>
    <property type="project" value="UniProtKB-KW"/>
</dbReference>
<feature type="compositionally biased region" description="Low complexity" evidence="10">
    <location>
        <begin position="26"/>
        <end position="35"/>
    </location>
</feature>
<feature type="active site" description="Proton donor/acceptor" evidence="9">
    <location>
        <position position="283"/>
    </location>
</feature>
<dbReference type="GO" id="GO:0071555">
    <property type="term" value="P:cell wall organization"/>
    <property type="evidence" value="ECO:0007669"/>
    <property type="project" value="UniProtKB-KW"/>
</dbReference>
<keyword evidence="2 9" id="KW-0645">Protease</keyword>